<keyword evidence="3" id="KW-1133">Transmembrane helix</keyword>
<feature type="region of interest" description="Disordered" evidence="2">
    <location>
        <begin position="192"/>
        <end position="212"/>
    </location>
</feature>
<keyword evidence="1" id="KW-0175">Coiled coil</keyword>
<evidence type="ECO:0000256" key="1">
    <source>
        <dbReference type="SAM" id="Coils"/>
    </source>
</evidence>
<feature type="region of interest" description="Disordered" evidence="2">
    <location>
        <begin position="952"/>
        <end position="1001"/>
    </location>
</feature>
<feature type="compositionally biased region" description="Polar residues" evidence="2">
    <location>
        <begin position="981"/>
        <end position="1001"/>
    </location>
</feature>
<proteinExistence type="predicted"/>
<feature type="region of interest" description="Disordered" evidence="2">
    <location>
        <begin position="461"/>
        <end position="505"/>
    </location>
</feature>
<feature type="region of interest" description="Disordered" evidence="2">
    <location>
        <begin position="293"/>
        <end position="359"/>
    </location>
</feature>
<feature type="region of interest" description="Disordered" evidence="2">
    <location>
        <begin position="22"/>
        <end position="103"/>
    </location>
</feature>
<keyword evidence="3" id="KW-0812">Transmembrane</keyword>
<dbReference type="OrthoDB" id="3932006at2759"/>
<keyword evidence="5" id="KW-1185">Reference proteome</keyword>
<dbReference type="EMBL" id="CP042187">
    <property type="protein sequence ID" value="QDS69483.1"/>
    <property type="molecule type" value="Genomic_DNA"/>
</dbReference>
<evidence type="ECO:0000256" key="3">
    <source>
        <dbReference type="SAM" id="Phobius"/>
    </source>
</evidence>
<feature type="compositionally biased region" description="Pro residues" evidence="2">
    <location>
        <begin position="87"/>
        <end position="97"/>
    </location>
</feature>
<dbReference type="STRING" id="50376.A0A517L1G5"/>
<name>A0A517L1G5_9PEZI</name>
<accession>A0A517L1G5</accession>
<feature type="region of interest" description="Disordered" evidence="2">
    <location>
        <begin position="574"/>
        <end position="597"/>
    </location>
</feature>
<feature type="region of interest" description="Disordered" evidence="2">
    <location>
        <begin position="1130"/>
        <end position="1149"/>
    </location>
</feature>
<feature type="compositionally biased region" description="Basic residues" evidence="2">
    <location>
        <begin position="43"/>
        <end position="62"/>
    </location>
</feature>
<gene>
    <name evidence="4" type="ORF">FKW77_006497</name>
</gene>
<feature type="compositionally biased region" description="Polar residues" evidence="2">
    <location>
        <begin position="851"/>
        <end position="860"/>
    </location>
</feature>
<evidence type="ECO:0000256" key="2">
    <source>
        <dbReference type="SAM" id="MobiDB-lite"/>
    </source>
</evidence>
<feature type="compositionally biased region" description="Low complexity" evidence="2">
    <location>
        <begin position="952"/>
        <end position="970"/>
    </location>
</feature>
<feature type="compositionally biased region" description="Basic and acidic residues" evidence="2">
    <location>
        <begin position="868"/>
        <end position="879"/>
    </location>
</feature>
<feature type="compositionally biased region" description="Polar residues" evidence="2">
    <location>
        <begin position="255"/>
        <end position="269"/>
    </location>
</feature>
<dbReference type="AlphaFoldDB" id="A0A517L1G5"/>
<organism evidence="4 5">
    <name type="scientific">Venturia effusa</name>
    <dbReference type="NCBI Taxonomy" id="50376"/>
    <lineage>
        <taxon>Eukaryota</taxon>
        <taxon>Fungi</taxon>
        <taxon>Dikarya</taxon>
        <taxon>Ascomycota</taxon>
        <taxon>Pezizomycotina</taxon>
        <taxon>Dothideomycetes</taxon>
        <taxon>Pleosporomycetidae</taxon>
        <taxon>Venturiales</taxon>
        <taxon>Venturiaceae</taxon>
        <taxon>Venturia</taxon>
    </lineage>
</organism>
<feature type="transmembrane region" description="Helical" evidence="3">
    <location>
        <begin position="1154"/>
        <end position="1176"/>
    </location>
</feature>
<evidence type="ECO:0000313" key="4">
    <source>
        <dbReference type="EMBL" id="QDS69483.1"/>
    </source>
</evidence>
<feature type="coiled-coil region" evidence="1">
    <location>
        <begin position="611"/>
        <end position="674"/>
    </location>
</feature>
<feature type="region of interest" description="Disordered" evidence="2">
    <location>
        <begin position="537"/>
        <end position="558"/>
    </location>
</feature>
<evidence type="ECO:0000313" key="5">
    <source>
        <dbReference type="Proteomes" id="UP000316270"/>
    </source>
</evidence>
<feature type="compositionally biased region" description="Basic residues" evidence="2">
    <location>
        <begin position="1139"/>
        <end position="1149"/>
    </location>
</feature>
<protein>
    <submittedName>
        <fullName evidence="4">Uncharacterized protein</fullName>
    </submittedName>
</protein>
<sequence>MLSPALNRGNPTHALMSRYRSGLATRTPRLDPATSTLQTRTYFGRRHRNEQRRQSAQKHLRNHTYQDEPGPTVETYGREIRDNPSGESPPDPNPPPEPNHKDQVWQQRIDHIRQALEQDPYEALFGNSNRLLGRFGRREWHMDITSFGRNQAERESTWRKQMSSWRIGILGDQASSQQASSDTEPINSTVPMTAARTEPSDKPTTPVAASPAKSSIIETHEYDPISNRMIRKSETGSTQCDQNLDAATKLPAKESISTEPAKQASSATNVPEPVVSTGTVTLQTSLDRYLTSVKTEESNDSMSMQTSLDRYAKESPKARQPSFTMLKEDPIEEQSPKPSMKPVRSEANEPAPTNLRAEYDQYKHERLPPAQYAQDDWLLQEGFIKSSSGKKPSALSGGKDTKKRLKLENDFNEVHLSETVPVKKSMNKSWKLPDLSAQEKESAKTMSQWLGDEWTMEKLRQQELGALGSESSEASDVKKTQTDQDYPDPGTHHVKLRPGSESSKAEEMVAMEEIMNYTLQVAKGNLKNKEVNADKEMKENRGKMVESTSKTSDDHGYEAEKRNEHMKHALKEMARHKSMEPSTQNVRPGQESRSKKAEETAAMNDIMDYNISVARENMENKQANAKKEMAKDRALVAHAMEKARADVALMKYQLQVAKDDMKNQEAAIRKETADYRARIAEAIEEARAHAEILDLNFSRMDHRLRVSHIRRLKDAKEKTQLLIQKLEETRKAEYQAQSVQKQAADLKEIQVAGVELAKLAGEFEAKMATNGSQADETVLAKKDSAQQPAPAQFLGRIPSLAELFGYTPKRDTVAVKLSEDLKLTKAQSSLEKEIAEQKAAMEALGAPRTSGVSAVASNDPASAWPVSDHTEPSKKIDEHDSLTRRLRSIYESKYGKITTSHVQPLVDSCNPNLIIAPPVELEAAAPVPEVASPPLDRSEMRQATEAISAAANAPELEAAAPVPEVASPPLDRSEAREATEAVSTAANAPESVSATVEETSPIITVSQPETKTDTSAVPYTLLAYDSQTQSITRASFTSSPQSSETTIPLTLALKDLHHPAKFLPLVQDLRIKGYEPVHGERNMLILRKMKGVTPDVSEAFVVETVRAEDGPRPQLPSWGAMSGPRRTEEVFSGAQAQRGNKKERKGRKKAWRRAIRRVALGAAAIGGTIYVAGVMAEMTKVVVS</sequence>
<feature type="region of interest" description="Disordered" evidence="2">
    <location>
        <begin position="851"/>
        <end position="879"/>
    </location>
</feature>
<reference evidence="4 5" key="1">
    <citation type="submission" date="2019-07" db="EMBL/GenBank/DDBJ databases">
        <title>Finished genome of Venturia effusa.</title>
        <authorList>
            <person name="Young C.A."/>
            <person name="Cox M.P."/>
            <person name="Ganley A.R.D."/>
            <person name="David W.J."/>
        </authorList>
    </citation>
    <scope>NUCLEOTIDE SEQUENCE [LARGE SCALE GENOMIC DNA]</scope>
    <source>
        <strain evidence="5">albino</strain>
    </source>
</reference>
<dbReference type="Proteomes" id="UP000316270">
    <property type="component" value="Chromosome 3"/>
</dbReference>
<keyword evidence="3" id="KW-0472">Membrane</keyword>
<feature type="region of interest" description="Disordered" evidence="2">
    <location>
        <begin position="253"/>
        <end position="276"/>
    </location>
</feature>